<feature type="domain" description="Rab-GAP TBC" evidence="2">
    <location>
        <begin position="1"/>
        <end position="171"/>
    </location>
</feature>
<gene>
    <name evidence="3" type="ORF">PXEA_LOCUS8518</name>
</gene>
<accession>A0A448WLW0</accession>
<dbReference type="GO" id="GO:0099041">
    <property type="term" value="P:vesicle tethering to Golgi"/>
    <property type="evidence" value="ECO:0007669"/>
    <property type="project" value="TreeGrafter"/>
</dbReference>
<dbReference type="PANTHER" id="PTHR13297">
    <property type="entry name" value="TBC1 DOMAIN FAMILY MEMBER 23-RELATED"/>
    <property type="match status" value="1"/>
</dbReference>
<dbReference type="InterPro" id="IPR039755">
    <property type="entry name" value="TBC1D23"/>
</dbReference>
<dbReference type="SUPFAM" id="SSF47923">
    <property type="entry name" value="Ypt/Rab-GAP domain of gyp1p"/>
    <property type="match status" value="1"/>
</dbReference>
<protein>
    <recommendedName>
        <fullName evidence="2">Rab-GAP TBC domain-containing protein</fullName>
    </recommendedName>
</protein>
<dbReference type="GO" id="GO:0005829">
    <property type="term" value="C:cytosol"/>
    <property type="evidence" value="ECO:0007669"/>
    <property type="project" value="GOC"/>
</dbReference>
<organism evidence="3 4">
    <name type="scientific">Protopolystoma xenopodis</name>
    <dbReference type="NCBI Taxonomy" id="117903"/>
    <lineage>
        <taxon>Eukaryota</taxon>
        <taxon>Metazoa</taxon>
        <taxon>Spiralia</taxon>
        <taxon>Lophotrochozoa</taxon>
        <taxon>Platyhelminthes</taxon>
        <taxon>Monogenea</taxon>
        <taxon>Polyopisthocotylea</taxon>
        <taxon>Polystomatidea</taxon>
        <taxon>Polystomatidae</taxon>
        <taxon>Protopolystoma</taxon>
    </lineage>
</organism>
<feature type="compositionally biased region" description="Polar residues" evidence="1">
    <location>
        <begin position="11"/>
        <end position="25"/>
    </location>
</feature>
<sequence>MKNKATEESLPANSLHVQQESTSPTDVHPCLDISGPNDLSIPSLSHLTSDFEAVLTHFARTYNLEYVPNNGWLPILTTIHRTLEPLDRSDLYAFFVSVHHRFIAAGYNTDNRACTVLHLLLQYHEPKLCNLLDSFNIGPELYARSWLTSLFASVVNPKCVVPLWDIIFLVSDPLFTLFISLVFLLNSKSILFDEEEEQNAENIAKIPPYKKMMRGRFLKNNWLAT</sequence>
<reference evidence="3" key="1">
    <citation type="submission" date="2018-11" db="EMBL/GenBank/DDBJ databases">
        <authorList>
            <consortium name="Pathogen Informatics"/>
        </authorList>
    </citation>
    <scope>NUCLEOTIDE SEQUENCE</scope>
</reference>
<dbReference type="PROSITE" id="PS50086">
    <property type="entry name" value="TBC_RABGAP"/>
    <property type="match status" value="1"/>
</dbReference>
<dbReference type="Gene3D" id="1.10.472.80">
    <property type="entry name" value="Ypt/Rab-GAP domain of gyp1p, domain 3"/>
    <property type="match status" value="1"/>
</dbReference>
<dbReference type="GO" id="GO:0042147">
    <property type="term" value="P:retrograde transport, endosome to Golgi"/>
    <property type="evidence" value="ECO:0007669"/>
    <property type="project" value="InterPro"/>
</dbReference>
<dbReference type="OrthoDB" id="73307at2759"/>
<comment type="caution">
    <text evidence="3">The sequence shown here is derived from an EMBL/GenBank/DDBJ whole genome shotgun (WGS) entry which is preliminary data.</text>
</comment>
<evidence type="ECO:0000256" key="1">
    <source>
        <dbReference type="SAM" id="MobiDB-lite"/>
    </source>
</evidence>
<feature type="region of interest" description="Disordered" evidence="1">
    <location>
        <begin position="1"/>
        <end position="28"/>
    </location>
</feature>
<proteinExistence type="predicted"/>
<evidence type="ECO:0000313" key="4">
    <source>
        <dbReference type="Proteomes" id="UP000784294"/>
    </source>
</evidence>
<name>A0A448WLW0_9PLAT</name>
<dbReference type="EMBL" id="CAAALY010023357">
    <property type="protein sequence ID" value="VEL15078.1"/>
    <property type="molecule type" value="Genomic_DNA"/>
</dbReference>
<keyword evidence="4" id="KW-1185">Reference proteome</keyword>
<dbReference type="PANTHER" id="PTHR13297:SF5">
    <property type="entry name" value="TBC1 DOMAIN FAMILY MEMBER 23"/>
    <property type="match status" value="1"/>
</dbReference>
<dbReference type="Pfam" id="PF00566">
    <property type="entry name" value="RabGAP-TBC"/>
    <property type="match status" value="1"/>
</dbReference>
<dbReference type="Proteomes" id="UP000784294">
    <property type="component" value="Unassembled WGS sequence"/>
</dbReference>
<evidence type="ECO:0000259" key="2">
    <source>
        <dbReference type="PROSITE" id="PS50086"/>
    </source>
</evidence>
<dbReference type="AlphaFoldDB" id="A0A448WLW0"/>
<dbReference type="InterPro" id="IPR035969">
    <property type="entry name" value="Rab-GAP_TBC_sf"/>
</dbReference>
<evidence type="ECO:0000313" key="3">
    <source>
        <dbReference type="EMBL" id="VEL15078.1"/>
    </source>
</evidence>
<dbReference type="InterPro" id="IPR000195">
    <property type="entry name" value="Rab-GAP-TBC_dom"/>
</dbReference>
<dbReference type="GO" id="GO:0005802">
    <property type="term" value="C:trans-Golgi network"/>
    <property type="evidence" value="ECO:0007669"/>
    <property type="project" value="TreeGrafter"/>
</dbReference>